<protein>
    <submittedName>
        <fullName evidence="2">Antitoxin Xre/MbcA/ParS toxin-binding domain-containing protein</fullName>
    </submittedName>
</protein>
<name>A0ABW3FJH0_9HYPH</name>
<dbReference type="InterPro" id="IPR024467">
    <property type="entry name" value="Xre/MbcA/ParS-like_toxin-bd"/>
</dbReference>
<evidence type="ECO:0000259" key="1">
    <source>
        <dbReference type="Pfam" id="PF09722"/>
    </source>
</evidence>
<proteinExistence type="predicted"/>
<accession>A0ABW3FJH0</accession>
<evidence type="ECO:0000313" key="3">
    <source>
        <dbReference type="Proteomes" id="UP001597101"/>
    </source>
</evidence>
<comment type="caution">
    <text evidence="2">The sequence shown here is derived from an EMBL/GenBank/DDBJ whole genome shotgun (WGS) entry which is preliminary data.</text>
</comment>
<evidence type="ECO:0000313" key="2">
    <source>
        <dbReference type="EMBL" id="MFD0917385.1"/>
    </source>
</evidence>
<gene>
    <name evidence="2" type="ORF">ACFQ14_13300</name>
</gene>
<sequence>MSRHEEMLNKIREGAQRAFGSEESQIWLNRKSRLFDHKTPLELAQEDADRVLNFVECMTGEEVSTRH</sequence>
<dbReference type="Proteomes" id="UP001597101">
    <property type="component" value="Unassembled WGS sequence"/>
</dbReference>
<dbReference type="Pfam" id="PF09722">
    <property type="entry name" value="Xre_MbcA_ParS_C"/>
    <property type="match status" value="1"/>
</dbReference>
<dbReference type="RefSeq" id="WP_377213243.1">
    <property type="nucleotide sequence ID" value="NZ_JBHTJV010000012.1"/>
</dbReference>
<dbReference type="EMBL" id="JBHTJV010000012">
    <property type="protein sequence ID" value="MFD0917385.1"/>
    <property type="molecule type" value="Genomic_DNA"/>
</dbReference>
<keyword evidence="3" id="KW-1185">Reference proteome</keyword>
<organism evidence="2 3">
    <name type="scientific">Pseudahrensia aquimaris</name>
    <dbReference type="NCBI Taxonomy" id="744461"/>
    <lineage>
        <taxon>Bacteria</taxon>
        <taxon>Pseudomonadati</taxon>
        <taxon>Pseudomonadota</taxon>
        <taxon>Alphaproteobacteria</taxon>
        <taxon>Hyphomicrobiales</taxon>
        <taxon>Ahrensiaceae</taxon>
        <taxon>Pseudahrensia</taxon>
    </lineage>
</organism>
<feature type="domain" description="Antitoxin Xre/MbcA/ParS-like toxin-binding" evidence="1">
    <location>
        <begin position="15"/>
        <end position="54"/>
    </location>
</feature>
<reference evidence="3" key="1">
    <citation type="journal article" date="2019" name="Int. J. Syst. Evol. Microbiol.">
        <title>The Global Catalogue of Microorganisms (GCM) 10K type strain sequencing project: providing services to taxonomists for standard genome sequencing and annotation.</title>
        <authorList>
            <consortium name="The Broad Institute Genomics Platform"/>
            <consortium name="The Broad Institute Genome Sequencing Center for Infectious Disease"/>
            <person name="Wu L."/>
            <person name="Ma J."/>
        </authorList>
    </citation>
    <scope>NUCLEOTIDE SEQUENCE [LARGE SCALE GENOMIC DNA]</scope>
    <source>
        <strain evidence="3">CCUG 60023</strain>
    </source>
</reference>